<protein>
    <recommendedName>
        <fullName evidence="3">DUF2336 domain-containing protein</fullName>
    </recommendedName>
</protein>
<gene>
    <name evidence="1" type="ORF">FHR70_001685</name>
</gene>
<comment type="caution">
    <text evidence="1">The sequence shown here is derived from an EMBL/GenBank/DDBJ whole genome shotgun (WGS) entry which is preliminary data.</text>
</comment>
<accession>A0A7W4VKS1</accession>
<name>A0A7W4VKS1_9HYPH</name>
<keyword evidence="2" id="KW-1185">Reference proteome</keyword>
<evidence type="ECO:0000313" key="1">
    <source>
        <dbReference type="EMBL" id="MBB3018631.1"/>
    </source>
</evidence>
<dbReference type="AlphaFoldDB" id="A0A7W4VKS1"/>
<proteinExistence type="predicted"/>
<reference evidence="1 2" key="1">
    <citation type="submission" date="2020-08" db="EMBL/GenBank/DDBJ databases">
        <title>The Agave Microbiome: Exploring the role of microbial communities in plant adaptations to desert environments.</title>
        <authorList>
            <person name="Partida-Martinez L.P."/>
        </authorList>
    </citation>
    <scope>NUCLEOTIDE SEQUENCE [LARGE SCALE GENOMIC DNA]</scope>
    <source>
        <strain evidence="1 2">AT3.9</strain>
    </source>
</reference>
<dbReference type="RefSeq" id="WP_183449046.1">
    <property type="nucleotide sequence ID" value="NZ_JACHWB010000002.1"/>
</dbReference>
<evidence type="ECO:0008006" key="3">
    <source>
        <dbReference type="Google" id="ProtNLM"/>
    </source>
</evidence>
<dbReference type="EMBL" id="JACHWB010000002">
    <property type="protein sequence ID" value="MBB3018631.1"/>
    <property type="molecule type" value="Genomic_DNA"/>
</dbReference>
<dbReference type="Proteomes" id="UP000532010">
    <property type="component" value="Unassembled WGS sequence"/>
</dbReference>
<sequence>MASSSNPDLWSGLSGFGSSENATPDMRAALLKVNAEMFAAAPARDRDSIETFETLMLGSLPRADSTTLLALARILAPCADVPASILDYLAQHSPEARAIVLQHAAHLPAAANRRQLATASGRLRLAARPDLDDATIRRLLLLGEEAVAEALAANPAVVPGTASFKLLVQRARCRPPLARILLERDDLSIADEAPLYLAADATRRAAIRERVAAMLARRRISLSCAMTEEDVAELLAISRRGDAERLEALLSMLLGFPASTEWRVLELGRHRLLALALKALGLDWRNATSVFLSLHPALSYPLSVIRDLVREVRDVPGPVALALVEAILGVKALSQEHGE</sequence>
<evidence type="ECO:0000313" key="2">
    <source>
        <dbReference type="Proteomes" id="UP000532010"/>
    </source>
</evidence>
<organism evidence="1 2">
    <name type="scientific">Microvirga lupini</name>
    <dbReference type="NCBI Taxonomy" id="420324"/>
    <lineage>
        <taxon>Bacteria</taxon>
        <taxon>Pseudomonadati</taxon>
        <taxon>Pseudomonadota</taxon>
        <taxon>Alphaproteobacteria</taxon>
        <taxon>Hyphomicrobiales</taxon>
        <taxon>Methylobacteriaceae</taxon>
        <taxon>Microvirga</taxon>
    </lineage>
</organism>